<dbReference type="PANTHER" id="PTHR36842:SF1">
    <property type="entry name" value="PROTEIN TOLB"/>
    <property type="match status" value="1"/>
</dbReference>
<proteinExistence type="predicted"/>
<evidence type="ECO:0000259" key="1">
    <source>
        <dbReference type="PROSITE" id="PS50093"/>
    </source>
</evidence>
<dbReference type="SMART" id="SM00089">
    <property type="entry name" value="PKD"/>
    <property type="match status" value="5"/>
</dbReference>
<dbReference type="KEGG" id="mvc:MSVAZ_1024"/>
<dbReference type="InterPro" id="IPR035986">
    <property type="entry name" value="PKD_dom_sf"/>
</dbReference>
<feature type="domain" description="PKD" evidence="1">
    <location>
        <begin position="395"/>
        <end position="480"/>
    </location>
</feature>
<dbReference type="FunFam" id="2.60.40.10:FF:000270">
    <property type="entry name" value="Cell surface protein"/>
    <property type="match status" value="5"/>
</dbReference>
<dbReference type="RefSeq" id="WP_084626076.1">
    <property type="nucleotide sequence ID" value="NZ_CP009520.1"/>
</dbReference>
<name>A0A0E3Q427_9EURY</name>
<dbReference type="PROSITE" id="PS50093">
    <property type="entry name" value="PKD"/>
    <property type="match status" value="5"/>
</dbReference>
<accession>A0A0E3Q427</accession>
<dbReference type="AlphaFoldDB" id="A0A0E3Q427"/>
<feature type="domain" description="PKD" evidence="1">
    <location>
        <begin position="215"/>
        <end position="304"/>
    </location>
</feature>
<organism evidence="2 3">
    <name type="scientific">Methanosarcina vacuolata Z-761</name>
    <dbReference type="NCBI Taxonomy" id="1434123"/>
    <lineage>
        <taxon>Archaea</taxon>
        <taxon>Methanobacteriati</taxon>
        <taxon>Methanobacteriota</taxon>
        <taxon>Stenosarchaea group</taxon>
        <taxon>Methanomicrobia</taxon>
        <taxon>Methanosarcinales</taxon>
        <taxon>Methanosarcinaceae</taxon>
        <taxon>Methanosarcina</taxon>
    </lineage>
</organism>
<dbReference type="HOGENOM" id="CLU_586104_0_0_2"/>
<dbReference type="EMBL" id="CP009520">
    <property type="protein sequence ID" value="AKB43293.1"/>
    <property type="molecule type" value="Genomic_DNA"/>
</dbReference>
<dbReference type="Gene3D" id="2.60.40.10">
    <property type="entry name" value="Immunoglobulins"/>
    <property type="match status" value="5"/>
</dbReference>
<sequence length="480" mass="51147">MNTKQKMSIALISIILLSVTALAASTTKSTNAPAPVATFTASPTSGNAPLSVKFTDTSTGSPTEWKWNFGDGSKIIDGNTSDYQNPTHVYSKAGTYTVKETAINAVGRNTVTKSNYIKITNAPAPVATFTASPTSGNAPLSVKFTDKSTGSPTEWKWNFGDGSKIIDGNTSDYQNPTHVYSKAGTYTVKETAINAVGRNTVTKSNYIKITNAPAPVATFTASPTSGNVPLSVKFTDKSTGSPTEWKWNFGDGSKIIDGNTSYYQNPTHVYSKAGTYTVKETAINAVGRNTVTKSNYIKITNAPAPVATFTASPTSGNVPLSVKFTDKGTGSPTEWKWIFGDDSKIIDGNTSYYQNPTHVYPKAGTYTVKETAINAVGRNTVTKSNYIKITNAPAPVATFTASPTSGNVPMSVKFTDKSTGSPTEWKWNFGDGSKIIDGSTSDYQNPTHVYSKAGTYTVKETAINAVGRNTVTKSNYITVK</sequence>
<dbReference type="InterPro" id="IPR013783">
    <property type="entry name" value="Ig-like_fold"/>
</dbReference>
<dbReference type="SUPFAM" id="SSF49299">
    <property type="entry name" value="PKD domain"/>
    <property type="match status" value="5"/>
</dbReference>
<dbReference type="PANTHER" id="PTHR36842">
    <property type="entry name" value="PROTEIN TOLB HOMOLOG"/>
    <property type="match status" value="1"/>
</dbReference>
<dbReference type="Proteomes" id="UP000033096">
    <property type="component" value="Chromosome"/>
</dbReference>
<dbReference type="Pfam" id="PF18911">
    <property type="entry name" value="PKD_4"/>
    <property type="match status" value="5"/>
</dbReference>
<evidence type="ECO:0000313" key="2">
    <source>
        <dbReference type="EMBL" id="AKB43293.1"/>
    </source>
</evidence>
<keyword evidence="3" id="KW-1185">Reference proteome</keyword>
<dbReference type="GeneID" id="24809423"/>
<dbReference type="InterPro" id="IPR022409">
    <property type="entry name" value="PKD/Chitinase_dom"/>
</dbReference>
<dbReference type="InterPro" id="IPR000601">
    <property type="entry name" value="PKD_dom"/>
</dbReference>
<protein>
    <submittedName>
        <fullName evidence="2">Chitin binding protein</fullName>
    </submittedName>
</protein>
<feature type="domain" description="PKD" evidence="1">
    <location>
        <begin position="125"/>
        <end position="214"/>
    </location>
</feature>
<evidence type="ECO:0000313" key="3">
    <source>
        <dbReference type="Proteomes" id="UP000033096"/>
    </source>
</evidence>
<feature type="domain" description="PKD" evidence="1">
    <location>
        <begin position="35"/>
        <end position="124"/>
    </location>
</feature>
<gene>
    <name evidence="2" type="ORF">MSVAZ_1024</name>
</gene>
<dbReference type="CDD" id="cd00146">
    <property type="entry name" value="PKD"/>
    <property type="match status" value="5"/>
</dbReference>
<dbReference type="PATRIC" id="fig|1434123.4.peg.1193"/>
<reference evidence="2 3" key="1">
    <citation type="submission" date="2014-07" db="EMBL/GenBank/DDBJ databases">
        <title>Methanogenic archaea and the global carbon cycle.</title>
        <authorList>
            <person name="Henriksen J.R."/>
            <person name="Luke J."/>
            <person name="Reinhart S."/>
            <person name="Benedict M.N."/>
            <person name="Youngblut N.D."/>
            <person name="Metcalf M.E."/>
            <person name="Whitaker R.J."/>
            <person name="Metcalf W.W."/>
        </authorList>
    </citation>
    <scope>NUCLEOTIDE SEQUENCE [LARGE SCALE GENOMIC DNA]</scope>
    <source>
        <strain evidence="2 3">Z-761</strain>
    </source>
</reference>
<feature type="domain" description="PKD" evidence="1">
    <location>
        <begin position="305"/>
        <end position="394"/>
    </location>
</feature>